<keyword evidence="1" id="KW-0539">Nucleus</keyword>
<protein>
    <recommendedName>
        <fullName evidence="3">Zn(2)-C6 fungal-type domain-containing protein</fullName>
    </recommendedName>
</protein>
<evidence type="ECO:0000259" key="3">
    <source>
        <dbReference type="PROSITE" id="PS50048"/>
    </source>
</evidence>
<dbReference type="SMART" id="SM00066">
    <property type="entry name" value="GAL4"/>
    <property type="match status" value="1"/>
</dbReference>
<dbReference type="PROSITE" id="PS50048">
    <property type="entry name" value="ZN2_CY6_FUNGAL_2"/>
    <property type="match status" value="1"/>
</dbReference>
<feature type="domain" description="Zn(2)-C6 fungal-type" evidence="3">
    <location>
        <begin position="71"/>
        <end position="101"/>
    </location>
</feature>
<dbReference type="AlphaFoldDB" id="A0A8K0V1V0"/>
<dbReference type="EMBL" id="JAEVFJ010000001">
    <property type="protein sequence ID" value="KAH8107907.1"/>
    <property type="molecule type" value="Genomic_DNA"/>
</dbReference>
<feature type="compositionally biased region" description="Polar residues" evidence="2">
    <location>
        <begin position="173"/>
        <end position="185"/>
    </location>
</feature>
<dbReference type="Proteomes" id="UP000813824">
    <property type="component" value="Unassembled WGS sequence"/>
</dbReference>
<evidence type="ECO:0000256" key="1">
    <source>
        <dbReference type="ARBA" id="ARBA00023242"/>
    </source>
</evidence>
<feature type="region of interest" description="Disordered" evidence="2">
    <location>
        <begin position="93"/>
        <end position="191"/>
    </location>
</feature>
<evidence type="ECO:0000313" key="4">
    <source>
        <dbReference type="EMBL" id="KAH8107907.1"/>
    </source>
</evidence>
<dbReference type="PROSITE" id="PS00463">
    <property type="entry name" value="ZN2_CY6_FUNGAL_1"/>
    <property type="match status" value="1"/>
</dbReference>
<name>A0A8K0V1V0_9AGAR</name>
<evidence type="ECO:0000256" key="2">
    <source>
        <dbReference type="SAM" id="MobiDB-lite"/>
    </source>
</evidence>
<dbReference type="CDD" id="cd00067">
    <property type="entry name" value="GAL4"/>
    <property type="match status" value="1"/>
</dbReference>
<reference evidence="4" key="1">
    <citation type="journal article" date="2021" name="New Phytol.">
        <title>Evolutionary innovations through gain and loss of genes in the ectomycorrhizal Boletales.</title>
        <authorList>
            <person name="Wu G."/>
            <person name="Miyauchi S."/>
            <person name="Morin E."/>
            <person name="Kuo A."/>
            <person name="Drula E."/>
            <person name="Varga T."/>
            <person name="Kohler A."/>
            <person name="Feng B."/>
            <person name="Cao Y."/>
            <person name="Lipzen A."/>
            <person name="Daum C."/>
            <person name="Hundley H."/>
            <person name="Pangilinan J."/>
            <person name="Johnson J."/>
            <person name="Barry K."/>
            <person name="LaButti K."/>
            <person name="Ng V."/>
            <person name="Ahrendt S."/>
            <person name="Min B."/>
            <person name="Choi I.G."/>
            <person name="Park H."/>
            <person name="Plett J.M."/>
            <person name="Magnuson J."/>
            <person name="Spatafora J.W."/>
            <person name="Nagy L.G."/>
            <person name="Henrissat B."/>
            <person name="Grigoriev I.V."/>
            <person name="Yang Z.L."/>
            <person name="Xu J."/>
            <person name="Martin F.M."/>
        </authorList>
    </citation>
    <scope>NUCLEOTIDE SEQUENCE</scope>
    <source>
        <strain evidence="4">KKN 215</strain>
    </source>
</reference>
<gene>
    <name evidence="4" type="ORF">BXZ70DRAFT_913174</name>
</gene>
<dbReference type="Pfam" id="PF00172">
    <property type="entry name" value="Zn_clus"/>
    <property type="match status" value="1"/>
</dbReference>
<dbReference type="PANTHER" id="PTHR37534:SF46">
    <property type="entry name" value="ZN(II)2CYS6 TRANSCRIPTION FACTOR (EUROFUNG)"/>
    <property type="match status" value="1"/>
</dbReference>
<dbReference type="InterPro" id="IPR036864">
    <property type="entry name" value="Zn2-C6_fun-type_DNA-bd_sf"/>
</dbReference>
<dbReference type="GO" id="GO:0008270">
    <property type="term" value="F:zinc ion binding"/>
    <property type="evidence" value="ECO:0007669"/>
    <property type="project" value="InterPro"/>
</dbReference>
<keyword evidence="5" id="KW-1185">Reference proteome</keyword>
<dbReference type="OrthoDB" id="5419315at2759"/>
<dbReference type="SUPFAM" id="SSF57701">
    <property type="entry name" value="Zn2/Cys6 DNA-binding domain"/>
    <property type="match status" value="1"/>
</dbReference>
<dbReference type="PANTHER" id="PTHR37534">
    <property type="entry name" value="TRANSCRIPTIONAL ACTIVATOR PROTEIN UGA3"/>
    <property type="match status" value="1"/>
</dbReference>
<dbReference type="Gene3D" id="4.10.240.10">
    <property type="entry name" value="Zn(2)-C6 fungal-type DNA-binding domain"/>
    <property type="match status" value="1"/>
</dbReference>
<organism evidence="4 5">
    <name type="scientific">Cristinia sonorae</name>
    <dbReference type="NCBI Taxonomy" id="1940300"/>
    <lineage>
        <taxon>Eukaryota</taxon>
        <taxon>Fungi</taxon>
        <taxon>Dikarya</taxon>
        <taxon>Basidiomycota</taxon>
        <taxon>Agaricomycotina</taxon>
        <taxon>Agaricomycetes</taxon>
        <taxon>Agaricomycetidae</taxon>
        <taxon>Agaricales</taxon>
        <taxon>Pleurotineae</taxon>
        <taxon>Stephanosporaceae</taxon>
        <taxon>Cristinia</taxon>
    </lineage>
</organism>
<evidence type="ECO:0000313" key="5">
    <source>
        <dbReference type="Proteomes" id="UP000813824"/>
    </source>
</evidence>
<dbReference type="GO" id="GO:0000981">
    <property type="term" value="F:DNA-binding transcription factor activity, RNA polymerase II-specific"/>
    <property type="evidence" value="ECO:0007669"/>
    <property type="project" value="InterPro"/>
</dbReference>
<comment type="caution">
    <text evidence="4">The sequence shown here is derived from an EMBL/GenBank/DDBJ whole genome shotgun (WGS) entry which is preliminary data.</text>
</comment>
<proteinExistence type="predicted"/>
<dbReference type="InterPro" id="IPR001138">
    <property type="entry name" value="Zn2Cys6_DnaBD"/>
</dbReference>
<feature type="compositionally biased region" description="Polar residues" evidence="2">
    <location>
        <begin position="134"/>
        <end position="147"/>
    </location>
</feature>
<sequence length="293" mass="32754">MRVLQRESSLQSHPPDIMADGIHYTPAQHQHYVPTPTYYPPPPGHMHVVAAPQRQDTAQRKRPKYTRSKTGCLTCRAKKIKCDESKPNCMRCTHGQRECTWPEGVPTRKKAAPRREQPPPQLESPLESPILDTRPSTAGSSGISEASTPPTRNHTPPRREPSEASIPPLISRRPTQQQVQLSSIPSDVDNGRRHASHNYPVHHNSSGHILSGMPEMSSQYSYQQHYAPTSQYNQSSTIAREHATGIRSVDSSSHSGQWNAPPSMIPHVDHIDPYFASSQERAMVGHASQQVRY</sequence>
<accession>A0A8K0V1V0</accession>